<protein>
    <recommendedName>
        <fullName evidence="4">Condensin complex subunit 2</fullName>
    </recommendedName>
</protein>
<feature type="region of interest" description="Disordered" evidence="1">
    <location>
        <begin position="1"/>
        <end position="103"/>
    </location>
</feature>
<keyword evidence="3" id="KW-1185">Reference proteome</keyword>
<feature type="compositionally biased region" description="Low complexity" evidence="1">
    <location>
        <begin position="74"/>
        <end position="97"/>
    </location>
</feature>
<dbReference type="EMBL" id="CAUYUJ010013836">
    <property type="protein sequence ID" value="CAK0836812.1"/>
    <property type="molecule type" value="Genomic_DNA"/>
</dbReference>
<evidence type="ECO:0000313" key="2">
    <source>
        <dbReference type="EMBL" id="CAK0836812.1"/>
    </source>
</evidence>
<sequence length="377" mass="39684">MQWDAASGTLRYCGPLGSTLPPPDLGSTRIQPTESASGPWEPAPGEAATTAASRRGRPRSAEARPPAMRRPKAAARAARAGKGRAAAKAAPAKAAASRQHHLKTESVSARTAVVYESWRRRAVRFHGRALPADLGKLDGILGAFVTELYIDGEAVSSGRVMLAAVAFSLNLSFGATASCLQLAGQGDDGLAAARAVVLMQDGYFRPSDELNIRRADIADVSARGPLAITIAPALARSPDEKGQAKPPAKTGEYDDTVLIHDQVSVAAGRAYLRKLMETLLAAAGAAGSSKLFPNLALANFEHLFGSAAADAGLSELRLSPRMLRRGGPSVGALGRRRSLAEVQGPGRWGAKASVKNYAKGGRVLRQTRKMTDQQRRR</sequence>
<evidence type="ECO:0008006" key="4">
    <source>
        <dbReference type="Google" id="ProtNLM"/>
    </source>
</evidence>
<dbReference type="Proteomes" id="UP001189429">
    <property type="component" value="Unassembled WGS sequence"/>
</dbReference>
<proteinExistence type="predicted"/>
<comment type="caution">
    <text evidence="2">The sequence shown here is derived from an EMBL/GenBank/DDBJ whole genome shotgun (WGS) entry which is preliminary data.</text>
</comment>
<feature type="non-terminal residue" evidence="2">
    <location>
        <position position="377"/>
    </location>
</feature>
<evidence type="ECO:0000313" key="3">
    <source>
        <dbReference type="Proteomes" id="UP001189429"/>
    </source>
</evidence>
<reference evidence="2" key="1">
    <citation type="submission" date="2023-10" db="EMBL/GenBank/DDBJ databases">
        <authorList>
            <person name="Chen Y."/>
            <person name="Shah S."/>
            <person name="Dougan E. K."/>
            <person name="Thang M."/>
            <person name="Chan C."/>
        </authorList>
    </citation>
    <scope>NUCLEOTIDE SEQUENCE [LARGE SCALE GENOMIC DNA]</scope>
</reference>
<feature type="compositionally biased region" description="Low complexity" evidence="1">
    <location>
        <begin position="36"/>
        <end position="53"/>
    </location>
</feature>
<name>A0ABN9SWC1_9DINO</name>
<evidence type="ECO:0000256" key="1">
    <source>
        <dbReference type="SAM" id="MobiDB-lite"/>
    </source>
</evidence>
<organism evidence="2 3">
    <name type="scientific">Prorocentrum cordatum</name>
    <dbReference type="NCBI Taxonomy" id="2364126"/>
    <lineage>
        <taxon>Eukaryota</taxon>
        <taxon>Sar</taxon>
        <taxon>Alveolata</taxon>
        <taxon>Dinophyceae</taxon>
        <taxon>Prorocentrales</taxon>
        <taxon>Prorocentraceae</taxon>
        <taxon>Prorocentrum</taxon>
    </lineage>
</organism>
<gene>
    <name evidence="2" type="ORF">PCOR1329_LOCUS33193</name>
</gene>
<accession>A0ABN9SWC1</accession>